<reference evidence="2" key="1">
    <citation type="submission" date="2023-06" db="EMBL/GenBank/DDBJ databases">
        <title>Genome-scale phylogeny and comparative genomics of the fungal order Sordariales.</title>
        <authorList>
            <consortium name="Lawrence Berkeley National Laboratory"/>
            <person name="Hensen N."/>
            <person name="Bonometti L."/>
            <person name="Westerberg I."/>
            <person name="Brannstrom I.O."/>
            <person name="Guillou S."/>
            <person name="Cros-Aarteil S."/>
            <person name="Calhoun S."/>
            <person name="Haridas S."/>
            <person name="Kuo A."/>
            <person name="Mondo S."/>
            <person name="Pangilinan J."/>
            <person name="Riley R."/>
            <person name="Labutti K."/>
            <person name="Andreopoulos B."/>
            <person name="Lipzen A."/>
            <person name="Chen C."/>
            <person name="Yanf M."/>
            <person name="Daum C."/>
            <person name="Ng V."/>
            <person name="Clum A."/>
            <person name="Steindorff A."/>
            <person name="Ohm R."/>
            <person name="Martin F."/>
            <person name="Silar P."/>
            <person name="Natvig D."/>
            <person name="Lalanne C."/>
            <person name="Gautier V."/>
            <person name="Ament-Velasquez S.L."/>
            <person name="Kruys A."/>
            <person name="Hutchinson M.I."/>
            <person name="Powell A.J."/>
            <person name="Barry K."/>
            <person name="Miller A.N."/>
            <person name="Grigoriev I.V."/>
            <person name="Debuchy R."/>
            <person name="Gladieux P."/>
            <person name="Thoren M.H."/>
            <person name="Johannesson H."/>
        </authorList>
    </citation>
    <scope>NUCLEOTIDE SEQUENCE</scope>
    <source>
        <strain evidence="2">SMH2532-1</strain>
    </source>
</reference>
<dbReference type="AlphaFoldDB" id="A0AA40CLV5"/>
<dbReference type="Proteomes" id="UP001174936">
    <property type="component" value="Unassembled WGS sequence"/>
</dbReference>
<feature type="chain" id="PRO_5041329717" evidence="1">
    <location>
        <begin position="21"/>
        <end position="244"/>
    </location>
</feature>
<name>A0AA40CLV5_9PEZI</name>
<organism evidence="2 3">
    <name type="scientific">Cercophora newfieldiana</name>
    <dbReference type="NCBI Taxonomy" id="92897"/>
    <lineage>
        <taxon>Eukaryota</taxon>
        <taxon>Fungi</taxon>
        <taxon>Dikarya</taxon>
        <taxon>Ascomycota</taxon>
        <taxon>Pezizomycotina</taxon>
        <taxon>Sordariomycetes</taxon>
        <taxon>Sordariomycetidae</taxon>
        <taxon>Sordariales</taxon>
        <taxon>Lasiosphaeriaceae</taxon>
        <taxon>Cercophora</taxon>
    </lineage>
</organism>
<evidence type="ECO:0000313" key="2">
    <source>
        <dbReference type="EMBL" id="KAK0643280.1"/>
    </source>
</evidence>
<evidence type="ECO:0000313" key="3">
    <source>
        <dbReference type="Proteomes" id="UP001174936"/>
    </source>
</evidence>
<gene>
    <name evidence="2" type="ORF">B0T16DRAFT_391830</name>
</gene>
<sequence>MHLFHSLAVWLVFVSQLAAGIPADTATEEVEISDGRRLSVVDTLMWMGPVFADGPNITLSGTPESVYKQLLKINPKYNAWDMPGYAEQATKLGLSRNGMVNAARGLESRQWGEVVCGHSDGNTIWDVDGCNLNWSYLVDLGGGCYAVPSSCTRVAPCRTCRFYFCDKTGNGIWGACVNIAFDMSHIYDTWFVAAGDGSEAGYQWRWREMILKRGTQKTRVPVDVVNSAKFCVPSPMSISRTHSP</sequence>
<keyword evidence="3" id="KW-1185">Reference proteome</keyword>
<evidence type="ECO:0000256" key="1">
    <source>
        <dbReference type="SAM" id="SignalP"/>
    </source>
</evidence>
<feature type="signal peptide" evidence="1">
    <location>
        <begin position="1"/>
        <end position="20"/>
    </location>
</feature>
<protein>
    <submittedName>
        <fullName evidence="2">Uncharacterized protein</fullName>
    </submittedName>
</protein>
<proteinExistence type="predicted"/>
<accession>A0AA40CLV5</accession>
<comment type="caution">
    <text evidence="2">The sequence shown here is derived from an EMBL/GenBank/DDBJ whole genome shotgun (WGS) entry which is preliminary data.</text>
</comment>
<keyword evidence="1" id="KW-0732">Signal</keyword>
<dbReference type="EMBL" id="JAULSV010000005">
    <property type="protein sequence ID" value="KAK0643280.1"/>
    <property type="molecule type" value="Genomic_DNA"/>
</dbReference>